<organism evidence="2 3">
    <name type="scientific">Glaciihabitans arcticus</name>
    <dbReference type="NCBI Taxonomy" id="2668039"/>
    <lineage>
        <taxon>Bacteria</taxon>
        <taxon>Bacillati</taxon>
        <taxon>Actinomycetota</taxon>
        <taxon>Actinomycetes</taxon>
        <taxon>Micrococcales</taxon>
        <taxon>Microbacteriaceae</taxon>
        <taxon>Glaciihabitans</taxon>
    </lineage>
</organism>
<keyword evidence="3" id="KW-1185">Reference proteome</keyword>
<dbReference type="InterPro" id="IPR029058">
    <property type="entry name" value="AB_hydrolase_fold"/>
</dbReference>
<protein>
    <submittedName>
        <fullName evidence="2">Alpha/beta hydrolase</fullName>
    </submittedName>
</protein>
<dbReference type="Proteomes" id="UP000294194">
    <property type="component" value="Unassembled WGS sequence"/>
</dbReference>
<evidence type="ECO:0000313" key="3">
    <source>
        <dbReference type="Proteomes" id="UP000294194"/>
    </source>
</evidence>
<proteinExistence type="predicted"/>
<dbReference type="InterPro" id="IPR000073">
    <property type="entry name" value="AB_hydrolase_1"/>
</dbReference>
<evidence type="ECO:0000313" key="2">
    <source>
        <dbReference type="EMBL" id="TBN58563.1"/>
    </source>
</evidence>
<name>A0A4Q9H0B0_9MICO</name>
<dbReference type="Gene3D" id="3.40.50.1820">
    <property type="entry name" value="alpha/beta hydrolase"/>
    <property type="match status" value="1"/>
</dbReference>
<comment type="caution">
    <text evidence="2">The sequence shown here is derived from an EMBL/GenBank/DDBJ whole genome shotgun (WGS) entry which is preliminary data.</text>
</comment>
<sequence length="234" mass="25286">MCYREFGPARSVAAELADGYTVYFYDRRGRGESGDTSPYSVQREIEDLRAVIDATGEVPFVMGQSSGAALVLEAAASGVPMRKLAAYESPFVGLRPDKDGHPRDYLAQLDGLLARGDRGGAVGYFMVDMVGAPRFVPLMMRMMPKVWKQLQAVAHTVPNDARVMGSSFEVPTERFSTIGTPSLIMGGSKSKTEMLTAQERIAGAIPGAKHEVLAGQTHQVSPKALAPQLRAFFV</sequence>
<accession>A0A4Q9H0B0</accession>
<dbReference type="SUPFAM" id="SSF53474">
    <property type="entry name" value="alpha/beta-Hydrolases"/>
    <property type="match status" value="1"/>
</dbReference>
<feature type="domain" description="AB hydrolase-1" evidence="1">
    <location>
        <begin position="9"/>
        <end position="218"/>
    </location>
</feature>
<gene>
    <name evidence="2" type="ORF">EYE40_07080</name>
</gene>
<dbReference type="EMBL" id="SISG01000001">
    <property type="protein sequence ID" value="TBN58563.1"/>
    <property type="molecule type" value="Genomic_DNA"/>
</dbReference>
<reference evidence="3" key="1">
    <citation type="submission" date="2019-02" db="EMBL/GenBank/DDBJ databases">
        <title>Glaciihabitans arcticus sp. nov., a psychrotolerant bacterium isolated from polar soil.</title>
        <authorList>
            <person name="Dahal R.H."/>
        </authorList>
    </citation>
    <scope>NUCLEOTIDE SEQUENCE [LARGE SCALE GENOMIC DNA]</scope>
    <source>
        <strain evidence="3">RP-3-7</strain>
    </source>
</reference>
<dbReference type="AlphaFoldDB" id="A0A4Q9H0B0"/>
<dbReference type="GO" id="GO:0016787">
    <property type="term" value="F:hydrolase activity"/>
    <property type="evidence" value="ECO:0007669"/>
    <property type="project" value="UniProtKB-KW"/>
</dbReference>
<keyword evidence="2" id="KW-0378">Hydrolase</keyword>
<evidence type="ECO:0000259" key="1">
    <source>
        <dbReference type="Pfam" id="PF12697"/>
    </source>
</evidence>
<dbReference type="Pfam" id="PF12697">
    <property type="entry name" value="Abhydrolase_6"/>
    <property type="match status" value="1"/>
</dbReference>